<reference evidence="2 3" key="2">
    <citation type="journal article" date="2023" name="BMC Biol.">
        <title>The compact genome of the sponge Oopsacas minuta (Hexactinellida) is lacking key metazoan core genes.</title>
        <authorList>
            <person name="Santini S."/>
            <person name="Schenkelaars Q."/>
            <person name="Jourda C."/>
            <person name="Duchesne M."/>
            <person name="Belahbib H."/>
            <person name="Rocher C."/>
            <person name="Selva M."/>
            <person name="Riesgo A."/>
            <person name="Vervoort M."/>
            <person name="Leys S.P."/>
            <person name="Kodjabachian L."/>
            <person name="Le Bivic A."/>
            <person name="Borchiellini C."/>
            <person name="Claverie J.M."/>
            <person name="Renard E."/>
        </authorList>
    </citation>
    <scope>NUCLEOTIDE SEQUENCE [LARGE SCALE GENOMIC DNA]</scope>
    <source>
        <strain evidence="2">SPO-2</strain>
    </source>
</reference>
<comment type="caution">
    <text evidence="2">The sequence shown here is derived from an EMBL/GenBank/DDBJ whole genome shotgun (WGS) entry which is preliminary data.</text>
</comment>
<dbReference type="Proteomes" id="UP001165289">
    <property type="component" value="Unassembled WGS sequence"/>
</dbReference>
<evidence type="ECO:0000313" key="1">
    <source>
        <dbReference type="EMBL" id="KAI6653300.1"/>
    </source>
</evidence>
<accession>A0AAV7JWL2</accession>
<evidence type="ECO:0000313" key="2">
    <source>
        <dbReference type="EMBL" id="KAI6653301.1"/>
    </source>
</evidence>
<protein>
    <submittedName>
        <fullName evidence="2">Uncharacterized protein</fullName>
    </submittedName>
</protein>
<name>A0AAV7JWL2_9METZ</name>
<reference evidence="2" key="1">
    <citation type="submission" date="2022-02" db="EMBL/GenBank/DDBJ databases">
        <authorList>
            <person name="Santini S."/>
            <person name="Jourda C."/>
            <person name="Belahbib H."/>
            <person name="Rocher C."/>
            <person name="Selva M."/>
            <person name="Borchiellini C."/>
            <person name="Renard E."/>
        </authorList>
    </citation>
    <scope>NUCLEOTIDE SEQUENCE</scope>
    <source>
        <strain evidence="2">SPO-2</strain>
    </source>
</reference>
<evidence type="ECO:0000313" key="3">
    <source>
        <dbReference type="Proteomes" id="UP001165289"/>
    </source>
</evidence>
<dbReference type="AlphaFoldDB" id="A0AAV7JWL2"/>
<sequence length="223" mass="25087">MSSHNGVLFGKSYNQLMKGNFRQSVSIFTKLMSDNNLEILDLAESENDTFCATRRCSTLSQSNTSLSSNTSAASLFSATSATSDTNTSCEGTQLSVTSPPTRRVSERGYLRANRLKRVYNEAVRRRQEQDPLSKEHCKHLKQSLVIAINKLHSLPDQSDGYLEAAAVMCLLSQWNVAEEIYEIGIQRCQYTTNQMLYFQLDQLRAINRHISDTLTLCTNTIII</sequence>
<keyword evidence="3" id="KW-1185">Reference proteome</keyword>
<dbReference type="EMBL" id="JAKMXF010000288">
    <property type="protein sequence ID" value="KAI6653300.1"/>
    <property type="molecule type" value="Genomic_DNA"/>
</dbReference>
<proteinExistence type="predicted"/>
<gene>
    <name evidence="1" type="ORF">LOD99_3824</name>
    <name evidence="2" type="ORF">LOD99_3825</name>
</gene>
<dbReference type="EMBL" id="JAKMXF010000288">
    <property type="protein sequence ID" value="KAI6653301.1"/>
    <property type="molecule type" value="Genomic_DNA"/>
</dbReference>
<organism evidence="2 3">
    <name type="scientific">Oopsacas minuta</name>
    <dbReference type="NCBI Taxonomy" id="111878"/>
    <lineage>
        <taxon>Eukaryota</taxon>
        <taxon>Metazoa</taxon>
        <taxon>Porifera</taxon>
        <taxon>Hexactinellida</taxon>
        <taxon>Hexasterophora</taxon>
        <taxon>Lyssacinosida</taxon>
        <taxon>Leucopsacidae</taxon>
        <taxon>Oopsacas</taxon>
    </lineage>
</organism>